<comment type="pathway">
    <text evidence="2">Pyrimidine metabolism; UMP biosynthesis via de novo pathway.</text>
</comment>
<dbReference type="InterPro" id="IPR050074">
    <property type="entry name" value="DHO_dehydrogenase"/>
</dbReference>
<dbReference type="Proteomes" id="UP000231673">
    <property type="component" value="Unassembled WGS sequence"/>
</dbReference>
<keyword evidence="4" id="KW-0288">FMN</keyword>
<keyword evidence="5" id="KW-0665">Pyrimidine biosynthesis</keyword>
<feature type="domain" description="Dihydroorotate dehydrogenase catalytic" evidence="9">
    <location>
        <begin position="65"/>
        <end position="361"/>
    </location>
</feature>
<dbReference type="PANTHER" id="PTHR48109:SF4">
    <property type="entry name" value="DIHYDROOROTATE DEHYDROGENASE (QUINONE), MITOCHONDRIAL"/>
    <property type="match status" value="1"/>
</dbReference>
<evidence type="ECO:0000256" key="4">
    <source>
        <dbReference type="ARBA" id="ARBA00022643"/>
    </source>
</evidence>
<dbReference type="GO" id="GO:0005886">
    <property type="term" value="C:plasma membrane"/>
    <property type="evidence" value="ECO:0007669"/>
    <property type="project" value="TreeGrafter"/>
</dbReference>
<sequence>MKIFFIKLRNNIIGWLYKKVLKPIFFRFDPEKIHNDAVAIGKILGSNFLFRKTTTLFFGFSDKSLEQNIAGLDFKNPVGLAAGFDKNARIIGITPAVGFGFTEIGSITGEPCPGNPRPRLWRLPKSRSIIVNYGLNNDGAEAVAERLAGKKYLGAIPLGVSIAKTNSCKIIGVEKEVGDYLKVARAFADIGDYLTVNISCPNVYGGQPFTELERLNHLLSEIDNLNLQKPVFLKLPPDIPFDLVDEIIELSEKRRISGFVCSNLTKDRSRMKIEPGEAELVSANIGGISGKPTEELANSQIAHIYQKTNGDKIIIGCGGIFSAEDAYKKIKLGASLVQLITGMIFEGPQVISEINLGLCRLLRKDGFTNISQAVGKGIV</sequence>
<evidence type="ECO:0000313" key="11">
    <source>
        <dbReference type="Proteomes" id="UP000231673"/>
    </source>
</evidence>
<accession>A0A2M7IDR5</accession>
<evidence type="ECO:0000256" key="6">
    <source>
        <dbReference type="ARBA" id="ARBA00023002"/>
    </source>
</evidence>
<dbReference type="InterPro" id="IPR005720">
    <property type="entry name" value="Dihydroorotate_DH_cat"/>
</dbReference>
<keyword evidence="6" id="KW-0560">Oxidoreductase</keyword>
<evidence type="ECO:0000256" key="2">
    <source>
        <dbReference type="ARBA" id="ARBA00004725"/>
    </source>
</evidence>
<dbReference type="InterPro" id="IPR013785">
    <property type="entry name" value="Aldolase_TIM"/>
</dbReference>
<dbReference type="GO" id="GO:0006207">
    <property type="term" value="P:'de novo' pyrimidine nucleobase biosynthetic process"/>
    <property type="evidence" value="ECO:0007669"/>
    <property type="project" value="UniProtKB-UniRule"/>
</dbReference>
<dbReference type="EMBL" id="PFGW01000033">
    <property type="protein sequence ID" value="PIW74645.1"/>
    <property type="molecule type" value="Genomic_DNA"/>
</dbReference>
<dbReference type="CDD" id="cd04738">
    <property type="entry name" value="DHOD_2_like"/>
    <property type="match status" value="1"/>
</dbReference>
<dbReference type="Pfam" id="PF01180">
    <property type="entry name" value="DHO_dh"/>
    <property type="match status" value="1"/>
</dbReference>
<evidence type="ECO:0000256" key="3">
    <source>
        <dbReference type="ARBA" id="ARBA00022630"/>
    </source>
</evidence>
<keyword evidence="7" id="KW-0472">Membrane</keyword>
<dbReference type="GO" id="GO:0005737">
    <property type="term" value="C:cytoplasm"/>
    <property type="evidence" value="ECO:0007669"/>
    <property type="project" value="InterPro"/>
</dbReference>
<organism evidence="10 11">
    <name type="scientific">Candidatus Portnoybacteria bacterium CG_4_8_14_3_um_filter_44_15</name>
    <dbReference type="NCBI Taxonomy" id="1974803"/>
    <lineage>
        <taxon>Bacteria</taxon>
        <taxon>Candidatus Portnoyibacteriota</taxon>
    </lineage>
</organism>
<dbReference type="NCBIfam" id="NF003652">
    <property type="entry name" value="PRK05286.2-5"/>
    <property type="match status" value="1"/>
</dbReference>
<dbReference type="NCBIfam" id="TIGR01036">
    <property type="entry name" value="pyrD_sub2"/>
    <property type="match status" value="1"/>
</dbReference>
<evidence type="ECO:0000256" key="7">
    <source>
        <dbReference type="ARBA" id="ARBA00023136"/>
    </source>
</evidence>
<evidence type="ECO:0000256" key="1">
    <source>
        <dbReference type="ARBA" id="ARBA00001917"/>
    </source>
</evidence>
<evidence type="ECO:0000313" key="10">
    <source>
        <dbReference type="EMBL" id="PIW74645.1"/>
    </source>
</evidence>
<evidence type="ECO:0000259" key="9">
    <source>
        <dbReference type="Pfam" id="PF01180"/>
    </source>
</evidence>
<name>A0A2M7IDR5_9BACT</name>
<gene>
    <name evidence="10" type="ORF">CO003_01615</name>
</gene>
<reference evidence="11" key="1">
    <citation type="submission" date="2017-09" db="EMBL/GenBank/DDBJ databases">
        <title>Depth-based differentiation of microbial function through sediment-hosted aquifers and enrichment of novel symbionts in the deep terrestrial subsurface.</title>
        <authorList>
            <person name="Probst A.J."/>
            <person name="Ladd B."/>
            <person name="Jarett J.K."/>
            <person name="Geller-Mcgrath D.E."/>
            <person name="Sieber C.M.K."/>
            <person name="Emerson J.B."/>
            <person name="Anantharaman K."/>
            <person name="Thomas B.C."/>
            <person name="Malmstrom R."/>
            <person name="Stieglmeier M."/>
            <person name="Klingl A."/>
            <person name="Woyke T."/>
            <person name="Ryan C.M."/>
            <person name="Banfield J.F."/>
        </authorList>
    </citation>
    <scope>NUCLEOTIDE SEQUENCE [LARGE SCALE GENOMIC DNA]</scope>
</reference>
<dbReference type="AlphaFoldDB" id="A0A2M7IDR5"/>
<evidence type="ECO:0000256" key="8">
    <source>
        <dbReference type="NCBIfam" id="TIGR01036"/>
    </source>
</evidence>
<dbReference type="GO" id="GO:0106430">
    <property type="term" value="F:dihydroorotate dehydrogenase (quinone) activity"/>
    <property type="evidence" value="ECO:0007669"/>
    <property type="project" value="UniProtKB-EC"/>
</dbReference>
<keyword evidence="3" id="KW-0285">Flavoprotein</keyword>
<dbReference type="EC" id="1.3.5.2" evidence="8"/>
<dbReference type="PANTHER" id="PTHR48109">
    <property type="entry name" value="DIHYDROOROTATE DEHYDROGENASE (QUINONE), MITOCHONDRIAL-RELATED"/>
    <property type="match status" value="1"/>
</dbReference>
<dbReference type="Gene3D" id="3.20.20.70">
    <property type="entry name" value="Aldolase class I"/>
    <property type="match status" value="1"/>
</dbReference>
<evidence type="ECO:0000256" key="5">
    <source>
        <dbReference type="ARBA" id="ARBA00022975"/>
    </source>
</evidence>
<dbReference type="GO" id="GO:0009220">
    <property type="term" value="P:pyrimidine ribonucleotide biosynthetic process"/>
    <property type="evidence" value="ECO:0007669"/>
    <property type="project" value="UniProtKB-UniRule"/>
</dbReference>
<dbReference type="InterPro" id="IPR005719">
    <property type="entry name" value="Dihydroorotate_DH_2"/>
</dbReference>
<comment type="cofactor">
    <cofactor evidence="1">
        <name>FMN</name>
        <dbReference type="ChEBI" id="CHEBI:58210"/>
    </cofactor>
</comment>
<dbReference type="SUPFAM" id="SSF51395">
    <property type="entry name" value="FMN-linked oxidoreductases"/>
    <property type="match status" value="1"/>
</dbReference>
<proteinExistence type="predicted"/>
<protein>
    <recommendedName>
        <fullName evidence="8">Dihydroorotate dehydrogenase (quinone)</fullName>
        <ecNumber evidence="8">1.3.5.2</ecNumber>
    </recommendedName>
</protein>
<comment type="caution">
    <text evidence="10">The sequence shown here is derived from an EMBL/GenBank/DDBJ whole genome shotgun (WGS) entry which is preliminary data.</text>
</comment>